<accession>A0A445F644</accession>
<evidence type="ECO:0000313" key="1">
    <source>
        <dbReference type="EMBL" id="RZB44224.1"/>
    </source>
</evidence>
<sequence>MTFFVLRSCLRPLFRSSPPSPFPSTANHPLPLHRRESKKDFFNNVEILRGLVQEHILYVGDLSNSFIGRSSENQILSSRSLLKI</sequence>
<gene>
    <name evidence="1" type="ORF">D0Y65_054306</name>
</gene>
<dbReference type="AlphaFoldDB" id="A0A445F644"/>
<name>A0A445F644_GLYSO</name>
<protein>
    <submittedName>
        <fullName evidence="1">Uncharacterized protein</fullName>
    </submittedName>
</protein>
<dbReference type="EMBL" id="QZWG01000020">
    <property type="protein sequence ID" value="RZB44224.1"/>
    <property type="molecule type" value="Genomic_DNA"/>
</dbReference>
<keyword evidence="2" id="KW-1185">Reference proteome</keyword>
<organism evidence="1 2">
    <name type="scientific">Glycine soja</name>
    <name type="common">Wild soybean</name>
    <dbReference type="NCBI Taxonomy" id="3848"/>
    <lineage>
        <taxon>Eukaryota</taxon>
        <taxon>Viridiplantae</taxon>
        <taxon>Streptophyta</taxon>
        <taxon>Embryophyta</taxon>
        <taxon>Tracheophyta</taxon>
        <taxon>Spermatophyta</taxon>
        <taxon>Magnoliopsida</taxon>
        <taxon>eudicotyledons</taxon>
        <taxon>Gunneridae</taxon>
        <taxon>Pentapetalae</taxon>
        <taxon>rosids</taxon>
        <taxon>fabids</taxon>
        <taxon>Fabales</taxon>
        <taxon>Fabaceae</taxon>
        <taxon>Papilionoideae</taxon>
        <taxon>50 kb inversion clade</taxon>
        <taxon>NPAAA clade</taxon>
        <taxon>indigoferoid/millettioid clade</taxon>
        <taxon>Phaseoleae</taxon>
        <taxon>Glycine</taxon>
        <taxon>Glycine subgen. Soja</taxon>
    </lineage>
</organism>
<evidence type="ECO:0000313" key="2">
    <source>
        <dbReference type="Proteomes" id="UP000289340"/>
    </source>
</evidence>
<proteinExistence type="predicted"/>
<dbReference type="Proteomes" id="UP000289340">
    <property type="component" value="Chromosome 20"/>
</dbReference>
<comment type="caution">
    <text evidence="1">The sequence shown here is derived from an EMBL/GenBank/DDBJ whole genome shotgun (WGS) entry which is preliminary data.</text>
</comment>
<reference evidence="1 2" key="1">
    <citation type="submission" date="2018-09" db="EMBL/GenBank/DDBJ databases">
        <title>A high-quality reference genome of wild soybean provides a powerful tool to mine soybean genomes.</title>
        <authorList>
            <person name="Xie M."/>
            <person name="Chung C.Y.L."/>
            <person name="Li M.-W."/>
            <person name="Wong F.-L."/>
            <person name="Chan T.-F."/>
            <person name="Lam H.-M."/>
        </authorList>
    </citation>
    <scope>NUCLEOTIDE SEQUENCE [LARGE SCALE GENOMIC DNA]</scope>
    <source>
        <strain evidence="2">cv. W05</strain>
        <tissue evidence="1">Hypocotyl of etiolated seedlings</tissue>
    </source>
</reference>